<reference evidence="1" key="2">
    <citation type="journal article" date="2015" name="Data Brief">
        <title>Shoot transcriptome of the giant reed, Arundo donax.</title>
        <authorList>
            <person name="Barrero R.A."/>
            <person name="Guerrero F.D."/>
            <person name="Moolhuijzen P."/>
            <person name="Goolsby J.A."/>
            <person name="Tidwell J."/>
            <person name="Bellgard S.E."/>
            <person name="Bellgard M.I."/>
        </authorList>
    </citation>
    <scope>NUCLEOTIDE SEQUENCE</scope>
    <source>
        <tissue evidence="1">Shoot tissue taken approximately 20 cm above the soil surface</tissue>
    </source>
</reference>
<proteinExistence type="predicted"/>
<dbReference type="EMBL" id="GBRH01180446">
    <property type="protein sequence ID" value="JAE17450.1"/>
    <property type="molecule type" value="Transcribed_RNA"/>
</dbReference>
<reference evidence="1" key="1">
    <citation type="submission" date="2014-09" db="EMBL/GenBank/DDBJ databases">
        <authorList>
            <person name="Magalhaes I.L.F."/>
            <person name="Oliveira U."/>
            <person name="Santos F.R."/>
            <person name="Vidigal T.H.D.A."/>
            <person name="Brescovit A.D."/>
            <person name="Santos A.J."/>
        </authorList>
    </citation>
    <scope>NUCLEOTIDE SEQUENCE</scope>
    <source>
        <tissue evidence="1">Shoot tissue taken approximately 20 cm above the soil surface</tissue>
    </source>
</reference>
<accession>A0A0A9FX89</accession>
<protein>
    <submittedName>
        <fullName evidence="1">Uncharacterized protein</fullName>
    </submittedName>
</protein>
<sequence length="10" mass="1216">MSNIHNILQF</sequence>
<name>A0A0A9FX89_ARUDO</name>
<organism evidence="1">
    <name type="scientific">Arundo donax</name>
    <name type="common">Giant reed</name>
    <name type="synonym">Donax arundinaceus</name>
    <dbReference type="NCBI Taxonomy" id="35708"/>
    <lineage>
        <taxon>Eukaryota</taxon>
        <taxon>Viridiplantae</taxon>
        <taxon>Streptophyta</taxon>
        <taxon>Embryophyta</taxon>
        <taxon>Tracheophyta</taxon>
        <taxon>Spermatophyta</taxon>
        <taxon>Magnoliopsida</taxon>
        <taxon>Liliopsida</taxon>
        <taxon>Poales</taxon>
        <taxon>Poaceae</taxon>
        <taxon>PACMAD clade</taxon>
        <taxon>Arundinoideae</taxon>
        <taxon>Arundineae</taxon>
        <taxon>Arundo</taxon>
    </lineage>
</organism>
<evidence type="ECO:0000313" key="1">
    <source>
        <dbReference type="EMBL" id="JAE17450.1"/>
    </source>
</evidence>